<sequence length="142" mass="15089">MSRAASSWCGDPDQRRAEPAGGGKTGSAAAAPGLWTATASDPALDSTDDLVRGIVHRTGLGEGVAQMIVDLVLDHLRRALLARHRVQLAPLGVWRVQPRMPATTWVDGQRTVTPRPDVVSFRPAPRLTAQVNRDESGPDGPA</sequence>
<evidence type="ECO:0000313" key="2">
    <source>
        <dbReference type="EMBL" id="MFC6663804.1"/>
    </source>
</evidence>
<keyword evidence="3" id="KW-1185">Reference proteome</keyword>
<dbReference type="Proteomes" id="UP001596317">
    <property type="component" value="Unassembled WGS sequence"/>
</dbReference>
<gene>
    <name evidence="2" type="ORF">ACFP90_27815</name>
</gene>
<dbReference type="RefSeq" id="WP_224609938.1">
    <property type="nucleotide sequence ID" value="NZ_JAIQXV010000012.1"/>
</dbReference>
<dbReference type="Gene3D" id="4.10.520.10">
    <property type="entry name" value="IHF-like DNA-binding proteins"/>
    <property type="match status" value="1"/>
</dbReference>
<evidence type="ECO:0000313" key="3">
    <source>
        <dbReference type="Proteomes" id="UP001596317"/>
    </source>
</evidence>
<feature type="region of interest" description="Disordered" evidence="1">
    <location>
        <begin position="1"/>
        <end position="31"/>
    </location>
</feature>
<dbReference type="InterPro" id="IPR000119">
    <property type="entry name" value="Hist_DNA-bd"/>
</dbReference>
<evidence type="ECO:0000256" key="1">
    <source>
        <dbReference type="SAM" id="MobiDB-lite"/>
    </source>
</evidence>
<name>A0ABW1ZS44_9DEIO</name>
<dbReference type="GO" id="GO:0003677">
    <property type="term" value="F:DNA binding"/>
    <property type="evidence" value="ECO:0007669"/>
    <property type="project" value="UniProtKB-KW"/>
</dbReference>
<dbReference type="SUPFAM" id="SSF47729">
    <property type="entry name" value="IHF-like DNA-binding proteins"/>
    <property type="match status" value="1"/>
</dbReference>
<proteinExistence type="predicted"/>
<comment type="caution">
    <text evidence="2">The sequence shown here is derived from an EMBL/GenBank/DDBJ whole genome shotgun (WGS) entry which is preliminary data.</text>
</comment>
<accession>A0ABW1ZS44</accession>
<organism evidence="2 3">
    <name type="scientific">Deinococcus multiflagellatus</name>
    <dbReference type="NCBI Taxonomy" id="1656887"/>
    <lineage>
        <taxon>Bacteria</taxon>
        <taxon>Thermotogati</taxon>
        <taxon>Deinococcota</taxon>
        <taxon>Deinococci</taxon>
        <taxon>Deinococcales</taxon>
        <taxon>Deinococcaceae</taxon>
        <taxon>Deinococcus</taxon>
    </lineage>
</organism>
<dbReference type="Pfam" id="PF00216">
    <property type="entry name" value="Bac_DNA_binding"/>
    <property type="match status" value="1"/>
</dbReference>
<protein>
    <submittedName>
        <fullName evidence="2">HU family DNA-binding protein</fullName>
    </submittedName>
</protein>
<keyword evidence="2" id="KW-0238">DNA-binding</keyword>
<dbReference type="EMBL" id="JBHSWB010000004">
    <property type="protein sequence ID" value="MFC6663804.1"/>
    <property type="molecule type" value="Genomic_DNA"/>
</dbReference>
<reference evidence="3" key="1">
    <citation type="journal article" date="2019" name="Int. J. Syst. Evol. Microbiol.">
        <title>The Global Catalogue of Microorganisms (GCM) 10K type strain sequencing project: providing services to taxonomists for standard genome sequencing and annotation.</title>
        <authorList>
            <consortium name="The Broad Institute Genomics Platform"/>
            <consortium name="The Broad Institute Genome Sequencing Center for Infectious Disease"/>
            <person name="Wu L."/>
            <person name="Ma J."/>
        </authorList>
    </citation>
    <scope>NUCLEOTIDE SEQUENCE [LARGE SCALE GENOMIC DNA]</scope>
    <source>
        <strain evidence="3">CCUG 63830</strain>
    </source>
</reference>
<dbReference type="InterPro" id="IPR010992">
    <property type="entry name" value="IHF-like_DNA-bd_dom_sf"/>
</dbReference>